<evidence type="ECO:0000256" key="1">
    <source>
        <dbReference type="ARBA" id="ARBA00007401"/>
    </source>
</evidence>
<evidence type="ECO:0000259" key="5">
    <source>
        <dbReference type="Pfam" id="PF02836"/>
    </source>
</evidence>
<dbReference type="PANTHER" id="PTHR42732">
    <property type="entry name" value="BETA-GALACTOSIDASE"/>
    <property type="match status" value="1"/>
</dbReference>
<evidence type="ECO:0000256" key="3">
    <source>
        <dbReference type="ARBA" id="ARBA00023295"/>
    </source>
</evidence>
<dbReference type="InterPro" id="IPR006104">
    <property type="entry name" value="Glyco_hydro_2_N"/>
</dbReference>
<dbReference type="GO" id="GO:0004553">
    <property type="term" value="F:hydrolase activity, hydrolyzing O-glycosyl compounds"/>
    <property type="evidence" value="ECO:0007669"/>
    <property type="project" value="InterPro"/>
</dbReference>
<proteinExistence type="inferred from homology"/>
<keyword evidence="2 7" id="KW-0378">Hydrolase</keyword>
<dbReference type="Pfam" id="PF02836">
    <property type="entry name" value="Glyco_hydro_2_C"/>
    <property type="match status" value="1"/>
</dbReference>
<evidence type="ECO:0000256" key="2">
    <source>
        <dbReference type="ARBA" id="ARBA00022801"/>
    </source>
</evidence>
<dbReference type="Gene3D" id="2.60.40.10">
    <property type="entry name" value="Immunoglobulins"/>
    <property type="match status" value="1"/>
</dbReference>
<evidence type="ECO:0000259" key="6">
    <source>
        <dbReference type="Pfam" id="PF02837"/>
    </source>
</evidence>
<name>A0A7S8EAQ4_9CHLR</name>
<dbReference type="SUPFAM" id="SSF49785">
    <property type="entry name" value="Galactose-binding domain-like"/>
    <property type="match status" value="2"/>
</dbReference>
<accession>A0A7S8EAQ4</accession>
<dbReference type="InterPro" id="IPR006103">
    <property type="entry name" value="Glyco_hydro_2_cat"/>
</dbReference>
<evidence type="ECO:0000259" key="4">
    <source>
        <dbReference type="Pfam" id="PF00703"/>
    </source>
</evidence>
<protein>
    <submittedName>
        <fullName evidence="7">Glycoside hydrolase family 2</fullName>
    </submittedName>
</protein>
<evidence type="ECO:0000313" key="7">
    <source>
        <dbReference type="EMBL" id="QPC83389.1"/>
    </source>
</evidence>
<dbReference type="AlphaFoldDB" id="A0A7S8EAQ4"/>
<feature type="domain" description="Glycoside hydrolase family 2 catalytic" evidence="5">
    <location>
        <begin position="353"/>
        <end position="470"/>
    </location>
</feature>
<dbReference type="InterPro" id="IPR051913">
    <property type="entry name" value="GH2_Domain-Containing"/>
</dbReference>
<evidence type="ECO:0000313" key="8">
    <source>
        <dbReference type="Proteomes" id="UP000594468"/>
    </source>
</evidence>
<dbReference type="SUPFAM" id="SSF51445">
    <property type="entry name" value="(Trans)glycosidases"/>
    <property type="match status" value="1"/>
</dbReference>
<dbReference type="KEGG" id="pmet:G4Y79_03130"/>
<comment type="similarity">
    <text evidence="1">Belongs to the glycosyl hydrolase 2 family.</text>
</comment>
<feature type="domain" description="Glycosyl hydrolases family 2 sugar binding" evidence="6">
    <location>
        <begin position="65"/>
        <end position="205"/>
    </location>
</feature>
<dbReference type="PANTHER" id="PTHR42732:SF2">
    <property type="entry name" value="BETA-MANNOSIDASE"/>
    <property type="match status" value="1"/>
</dbReference>
<dbReference type="InterPro" id="IPR008979">
    <property type="entry name" value="Galactose-bd-like_sf"/>
</dbReference>
<dbReference type="InterPro" id="IPR013783">
    <property type="entry name" value="Ig-like_fold"/>
</dbReference>
<dbReference type="InterPro" id="IPR036156">
    <property type="entry name" value="Beta-gal/glucu_dom_sf"/>
</dbReference>
<keyword evidence="8" id="KW-1185">Reference proteome</keyword>
<dbReference type="Pfam" id="PF02837">
    <property type="entry name" value="Glyco_hydro_2_N"/>
    <property type="match status" value="1"/>
</dbReference>
<dbReference type="Gene3D" id="2.60.120.260">
    <property type="entry name" value="Galactose-binding domain-like"/>
    <property type="match status" value="2"/>
</dbReference>
<dbReference type="InterPro" id="IPR017853">
    <property type="entry name" value="GH"/>
</dbReference>
<dbReference type="EMBL" id="CP062983">
    <property type="protein sequence ID" value="QPC83389.1"/>
    <property type="molecule type" value="Genomic_DNA"/>
</dbReference>
<dbReference type="Proteomes" id="UP000594468">
    <property type="component" value="Chromosome"/>
</dbReference>
<dbReference type="GO" id="GO:0005975">
    <property type="term" value="P:carbohydrate metabolic process"/>
    <property type="evidence" value="ECO:0007669"/>
    <property type="project" value="InterPro"/>
</dbReference>
<gene>
    <name evidence="7" type="ORF">G4Y79_03130</name>
</gene>
<reference evidence="7 8" key="1">
    <citation type="submission" date="2020-02" db="EMBL/GenBank/DDBJ databases">
        <authorList>
            <person name="Zheng R.K."/>
            <person name="Sun C.M."/>
        </authorList>
    </citation>
    <scope>NUCLEOTIDE SEQUENCE [LARGE SCALE GENOMIC DNA]</scope>
    <source>
        <strain evidence="8">rifampicinis</strain>
    </source>
</reference>
<feature type="domain" description="Glycoside hydrolase family 2 immunoglobulin-like beta-sandwich" evidence="4">
    <location>
        <begin position="211"/>
        <end position="310"/>
    </location>
</feature>
<dbReference type="Gene3D" id="3.20.20.80">
    <property type="entry name" value="Glycosidases"/>
    <property type="match status" value="1"/>
</dbReference>
<sequence>MKKQMVWVLWIALLIAVFGGQLSAQEGPLVTRWADDVSPDHALPEYPRPSMVRDDWLNLNGLWDYALTAPDAATPESYQGDILVPFPIESYLSGVQARVNDEALWYRRTFTVPETWTDHVLLHFGAVDWEATVWLNGVELGTHRGGYDAFSFDLTDALAEDGEQELIVRVLDPTDSGAQPRGKQIRDPQSIWYTPTTGIWQTVWLEPVPDTAIHTLKLTPNLDDSHVEVIVEVAGAMDGSSLRAVVMDDETEVATAQTAEPDAGQFVLSLPIESPELWSPDSPFLYDVQIDLLDKDGGVVDTVSSYFGMRKISLERDGNDEWRLFLNGEPLFQYGLLDQGFWPDGLYTAPTDEALRYDIEATKQLGFNTIRKHVKVEPERWYYWADRLGVLVWQDMPGAFMTSVDPFSHDDASAAQFEQEMQRMVEGLYNHPSIVMWVPFNEGWGQYDTVRISDWVAELDPTRLVNNASGWTDAGAGDVLDMHAYPGPDAPPTDPDRASVLGEFGGLGLPLSGHTWQTEANWGYRDYTNAEAMLTAYTELISHLRELIEKRGLAAAIYTQTTDVEIEVNGMMTYDRDIIKMDVDAVASVNQALYEPVPQRYTFVPTSEVEGVNWLVTNEMPDASWSDVEFDDGAWVSQAGGFGFSTEPSSMVRTEWQQPQIWLRQIFTVSADEVGAYDLYLRVHHIEDAEVFLNGVSIARLPLSTTGYVELPVSDSDGTLLHIGENVLAVHAYQPSFAPPVGPLKQYIDVGLYGLERIEP</sequence>
<dbReference type="Pfam" id="PF00703">
    <property type="entry name" value="Glyco_hydro_2"/>
    <property type="match status" value="1"/>
</dbReference>
<dbReference type="InterPro" id="IPR006102">
    <property type="entry name" value="Ig-like_GH2"/>
</dbReference>
<keyword evidence="3" id="KW-0326">Glycosidase</keyword>
<dbReference type="RefSeq" id="WP_195171456.1">
    <property type="nucleotide sequence ID" value="NZ_CP062983.1"/>
</dbReference>
<organism evidence="7 8">
    <name type="scientific">Phototrophicus methaneseepsis</name>
    <dbReference type="NCBI Taxonomy" id="2710758"/>
    <lineage>
        <taxon>Bacteria</taxon>
        <taxon>Bacillati</taxon>
        <taxon>Chloroflexota</taxon>
        <taxon>Candidatus Thermofontia</taxon>
        <taxon>Phototrophicales</taxon>
        <taxon>Phototrophicaceae</taxon>
        <taxon>Phototrophicus</taxon>
    </lineage>
</organism>
<dbReference type="SUPFAM" id="SSF49303">
    <property type="entry name" value="beta-Galactosidase/glucuronidase domain"/>
    <property type="match status" value="1"/>
</dbReference>